<reference evidence="1 2" key="1">
    <citation type="submission" date="2017-01" db="EMBL/GenBank/DDBJ databases">
        <authorList>
            <person name="Mah S.A."/>
            <person name="Swanson W.J."/>
            <person name="Moy G.W."/>
            <person name="Vacquier V.D."/>
        </authorList>
    </citation>
    <scope>NUCLEOTIDE SEQUENCE [LARGE SCALE GENOMIC DNA]</scope>
    <source>
        <strain evidence="1 2">DSM 11589</strain>
    </source>
</reference>
<dbReference type="EMBL" id="FTOA01000001">
    <property type="protein sequence ID" value="SIS36999.1"/>
    <property type="molecule type" value="Genomic_DNA"/>
</dbReference>
<organism evidence="1 2">
    <name type="scientific">Insolitispirillum peregrinum</name>
    <dbReference type="NCBI Taxonomy" id="80876"/>
    <lineage>
        <taxon>Bacteria</taxon>
        <taxon>Pseudomonadati</taxon>
        <taxon>Pseudomonadota</taxon>
        <taxon>Alphaproteobacteria</taxon>
        <taxon>Rhodospirillales</taxon>
        <taxon>Novispirillaceae</taxon>
        <taxon>Insolitispirillum</taxon>
    </lineage>
</organism>
<protein>
    <submittedName>
        <fullName evidence="1">Flagellar protein FlaF</fullName>
    </submittedName>
</protein>
<proteinExistence type="predicted"/>
<evidence type="ECO:0000313" key="1">
    <source>
        <dbReference type="EMBL" id="SIS36999.1"/>
    </source>
</evidence>
<dbReference type="NCBIfam" id="NF009435">
    <property type="entry name" value="PRK12794.1"/>
    <property type="match status" value="1"/>
</dbReference>
<keyword evidence="1" id="KW-0282">Flagellum</keyword>
<dbReference type="Pfam" id="PF07309">
    <property type="entry name" value="FlaF"/>
    <property type="match status" value="1"/>
</dbReference>
<name>A0A1N7IIU2_9PROT</name>
<sequence>MAKEQISAYQQMQKSSLTPREVEAMAFTKAAVMLEDAKQKVKNIEGYAQALRFNHLLWTIVQADITEPENQLPADIKANILSLSIFVDKQTMKAMRSSEPTDLDVLININRNLAAGLRNSESAEAPAQAASA</sequence>
<keyword evidence="2" id="KW-1185">Reference proteome</keyword>
<dbReference type="Proteomes" id="UP000185678">
    <property type="component" value="Unassembled WGS sequence"/>
</dbReference>
<dbReference type="InterPro" id="IPR010845">
    <property type="entry name" value="FlaF"/>
</dbReference>
<dbReference type="OrthoDB" id="8563081at2"/>
<evidence type="ECO:0000313" key="2">
    <source>
        <dbReference type="Proteomes" id="UP000185678"/>
    </source>
</evidence>
<gene>
    <name evidence="1" type="ORF">SAMN05421779_101171</name>
</gene>
<dbReference type="STRING" id="80876.SAMN05421779_101171"/>
<dbReference type="RefSeq" id="WP_076398103.1">
    <property type="nucleotide sequence ID" value="NZ_FTOA01000001.1"/>
</dbReference>
<keyword evidence="1" id="KW-0969">Cilium</keyword>
<keyword evidence="1" id="KW-0966">Cell projection</keyword>
<dbReference type="GO" id="GO:0044781">
    <property type="term" value="P:bacterial-type flagellum organization"/>
    <property type="evidence" value="ECO:0007669"/>
    <property type="project" value="InterPro"/>
</dbReference>
<accession>A0A1N7IIU2</accession>
<dbReference type="AlphaFoldDB" id="A0A1N7IIU2"/>